<evidence type="ECO:0000256" key="1">
    <source>
        <dbReference type="SAM" id="SignalP"/>
    </source>
</evidence>
<gene>
    <name evidence="2" type="ORF">NLI96_g4147</name>
</gene>
<organism evidence="2 3">
    <name type="scientific">Meripilus lineatus</name>
    <dbReference type="NCBI Taxonomy" id="2056292"/>
    <lineage>
        <taxon>Eukaryota</taxon>
        <taxon>Fungi</taxon>
        <taxon>Dikarya</taxon>
        <taxon>Basidiomycota</taxon>
        <taxon>Agaricomycotina</taxon>
        <taxon>Agaricomycetes</taxon>
        <taxon>Polyporales</taxon>
        <taxon>Meripilaceae</taxon>
        <taxon>Meripilus</taxon>
    </lineage>
</organism>
<reference evidence="2" key="1">
    <citation type="submission" date="2022-07" db="EMBL/GenBank/DDBJ databases">
        <title>Genome Sequence of Physisporinus lineatus.</title>
        <authorList>
            <person name="Buettner E."/>
        </authorList>
    </citation>
    <scope>NUCLEOTIDE SEQUENCE</scope>
    <source>
        <strain evidence="2">VT162</strain>
    </source>
</reference>
<feature type="signal peptide" evidence="1">
    <location>
        <begin position="1"/>
        <end position="20"/>
    </location>
</feature>
<dbReference type="Proteomes" id="UP001212997">
    <property type="component" value="Unassembled WGS sequence"/>
</dbReference>
<evidence type="ECO:0000313" key="3">
    <source>
        <dbReference type="Proteomes" id="UP001212997"/>
    </source>
</evidence>
<name>A0AAD5YK70_9APHY</name>
<keyword evidence="3" id="KW-1185">Reference proteome</keyword>
<dbReference type="EMBL" id="JANAWD010000117">
    <property type="protein sequence ID" value="KAJ3486555.1"/>
    <property type="molecule type" value="Genomic_DNA"/>
</dbReference>
<feature type="chain" id="PRO_5041902144" evidence="1">
    <location>
        <begin position="21"/>
        <end position="86"/>
    </location>
</feature>
<accession>A0AAD5YK70</accession>
<sequence>MKYSLFSLVAIAFAIAGVVSMPVEKRADDGEVTTDSEFVISDYTISFYDGTPEKRDDLNTDSEFVISEYSISLYDGTQEKREEAQA</sequence>
<evidence type="ECO:0000313" key="2">
    <source>
        <dbReference type="EMBL" id="KAJ3486555.1"/>
    </source>
</evidence>
<dbReference type="AlphaFoldDB" id="A0AAD5YK70"/>
<keyword evidence="1" id="KW-0732">Signal</keyword>
<comment type="caution">
    <text evidence="2">The sequence shown here is derived from an EMBL/GenBank/DDBJ whole genome shotgun (WGS) entry which is preliminary data.</text>
</comment>
<protein>
    <submittedName>
        <fullName evidence="2">Uncharacterized protein</fullName>
    </submittedName>
</protein>
<proteinExistence type="predicted"/>